<dbReference type="AlphaFoldDB" id="A0A255YVI5"/>
<evidence type="ECO:0000313" key="4">
    <source>
        <dbReference type="Proteomes" id="UP000216991"/>
    </source>
</evidence>
<evidence type="ECO:0000313" key="3">
    <source>
        <dbReference type="EMBL" id="OYQ33228.1"/>
    </source>
</evidence>
<accession>A0A255YVI5</accession>
<evidence type="ECO:0000259" key="2">
    <source>
        <dbReference type="Pfam" id="PF13598"/>
    </source>
</evidence>
<dbReference type="EMBL" id="NOXT01000075">
    <property type="protein sequence ID" value="OYQ33228.1"/>
    <property type="molecule type" value="Genomic_DNA"/>
</dbReference>
<protein>
    <recommendedName>
        <fullName evidence="2">DUF4139 domain-containing protein</fullName>
    </recommendedName>
</protein>
<gene>
    <name evidence="3" type="ORF">CHU93_03060</name>
</gene>
<dbReference type="Proteomes" id="UP000216991">
    <property type="component" value="Unassembled WGS sequence"/>
</dbReference>
<evidence type="ECO:0000256" key="1">
    <source>
        <dbReference type="SAM" id="SignalP"/>
    </source>
</evidence>
<name>A0A255YVI5_9SPHN</name>
<sequence>MRQSWAAMALALWPAGVAAQPVSGQPVSGQGDVRITVYADQALVEDRRSLNLPAGISRQEFPDVSATIRPETVTLGGTGIEVVEQNFDYDLLSPDSLMRKAEGQSITLVRTNQATGAETKDSAKVLAVNGGVVLETGGHVEILRDDGLPVRVIFDRIPPNLRARPTLSVTLDAARAGVQPVTLSYLTSGLAWKADYVGLFDEARGQMDLQGWVTLTNSTGTEFRDAQLTLAAGDLMKLQQPRRRNANQYGASRPGDGESNEQAVGDLYLYPLAARTTVASNQKKQVSFLDAAGVAAKRLYRFDCDWLCEADEAQAVTSILYFGTGSKGGLGRALPAGIVRVYMRDAGGKTRFVGENRIEHTTAGSDVELPTALAFDVKLRPVVVKRERITAQDWENAAQYRIVENGAVQTVTVQRQREFYRTQMKFIVTNARPQAVTVELRQTGLQGWREATRITAESIKGSQDRSDVREWQVPVPARGTAELNVTYLTAF</sequence>
<feature type="chain" id="PRO_5012468565" description="DUF4139 domain-containing protein" evidence="1">
    <location>
        <begin position="20"/>
        <end position="491"/>
    </location>
</feature>
<reference evidence="3 4" key="1">
    <citation type="submission" date="2017-07" db="EMBL/GenBank/DDBJ databases">
        <title>Sandarakinorhabdus cyanobacteriorum sp. nov., a novel bacterium isolated from cyanobacterial aggregates in a eutrophic lake.</title>
        <authorList>
            <person name="Cai H."/>
        </authorList>
    </citation>
    <scope>NUCLEOTIDE SEQUENCE [LARGE SCALE GENOMIC DNA]</scope>
    <source>
        <strain evidence="3 4">TH057</strain>
    </source>
</reference>
<dbReference type="PANTHER" id="PTHR38075:SF1">
    <property type="entry name" value="DUF4139 DOMAIN-CONTAINING PROTEIN"/>
    <property type="match status" value="1"/>
</dbReference>
<dbReference type="OrthoDB" id="9808067at2"/>
<organism evidence="3 4">
    <name type="scientific">Sandarakinorhabdus cyanobacteriorum</name>
    <dbReference type="NCBI Taxonomy" id="1981098"/>
    <lineage>
        <taxon>Bacteria</taxon>
        <taxon>Pseudomonadati</taxon>
        <taxon>Pseudomonadota</taxon>
        <taxon>Alphaproteobacteria</taxon>
        <taxon>Sphingomonadales</taxon>
        <taxon>Sphingosinicellaceae</taxon>
        <taxon>Sandarakinorhabdus</taxon>
    </lineage>
</organism>
<keyword evidence="4" id="KW-1185">Reference proteome</keyword>
<dbReference type="Pfam" id="PF13598">
    <property type="entry name" value="DUF4139"/>
    <property type="match status" value="1"/>
</dbReference>
<dbReference type="PANTHER" id="PTHR38075">
    <property type="entry name" value="DUF4139 DOMAIN-CONTAINING PROTEIN"/>
    <property type="match status" value="1"/>
</dbReference>
<dbReference type="InterPro" id="IPR037291">
    <property type="entry name" value="DUF4139"/>
</dbReference>
<keyword evidence="1" id="KW-0732">Signal</keyword>
<comment type="caution">
    <text evidence="3">The sequence shown here is derived from an EMBL/GenBank/DDBJ whole genome shotgun (WGS) entry which is preliminary data.</text>
</comment>
<feature type="domain" description="DUF4139" evidence="2">
    <location>
        <begin position="181"/>
        <end position="488"/>
    </location>
</feature>
<proteinExistence type="predicted"/>
<feature type="signal peptide" evidence="1">
    <location>
        <begin position="1"/>
        <end position="19"/>
    </location>
</feature>